<comment type="caution">
    <text evidence="2">The sequence shown here is derived from an EMBL/GenBank/DDBJ whole genome shotgun (WGS) entry which is preliminary data.</text>
</comment>
<dbReference type="PANTHER" id="PTHR36836:SF1">
    <property type="entry name" value="COLANIC ACID BIOSYNTHESIS PROTEIN WCAK"/>
    <property type="match status" value="1"/>
</dbReference>
<dbReference type="PANTHER" id="PTHR36836">
    <property type="entry name" value="COLANIC ACID BIOSYNTHESIS PROTEIN WCAK"/>
    <property type="match status" value="1"/>
</dbReference>
<evidence type="ECO:0000313" key="3">
    <source>
        <dbReference type="Proteomes" id="UP001595681"/>
    </source>
</evidence>
<dbReference type="Pfam" id="PF04230">
    <property type="entry name" value="PS_pyruv_trans"/>
    <property type="match status" value="1"/>
</dbReference>
<reference evidence="3" key="1">
    <citation type="journal article" date="2019" name="Int. J. Syst. Evol. Microbiol.">
        <title>The Global Catalogue of Microorganisms (GCM) 10K type strain sequencing project: providing services to taxonomists for standard genome sequencing and annotation.</title>
        <authorList>
            <consortium name="The Broad Institute Genomics Platform"/>
            <consortium name="The Broad Institute Genome Sequencing Center for Infectious Disease"/>
            <person name="Wu L."/>
            <person name="Ma J."/>
        </authorList>
    </citation>
    <scope>NUCLEOTIDE SEQUENCE [LARGE SCALE GENOMIC DNA]</scope>
    <source>
        <strain evidence="3">CCM 7491</strain>
    </source>
</reference>
<dbReference type="InterPro" id="IPR007345">
    <property type="entry name" value="Polysacch_pyruvyl_Trfase"/>
</dbReference>
<organism evidence="2 3">
    <name type="scientific">Sphingobium rhizovicinum</name>
    <dbReference type="NCBI Taxonomy" id="432308"/>
    <lineage>
        <taxon>Bacteria</taxon>
        <taxon>Pseudomonadati</taxon>
        <taxon>Pseudomonadota</taxon>
        <taxon>Alphaproteobacteria</taxon>
        <taxon>Sphingomonadales</taxon>
        <taxon>Sphingomonadaceae</taxon>
        <taxon>Sphingobium</taxon>
    </lineage>
</organism>
<keyword evidence="2" id="KW-0808">Transferase</keyword>
<accession>A0ABV7NDT0</accession>
<dbReference type="EMBL" id="JBHRVU010000004">
    <property type="protein sequence ID" value="MFC3441160.1"/>
    <property type="molecule type" value="Genomic_DNA"/>
</dbReference>
<sequence>MKGAAQIDPYQAPEPVHVGGAAAPVRVGLLWHSVSSGNLGVGALTIGNITLARQVATEMGLTPQFTVMSMRDGDAPPLLRGEVDTYVIDSKAMLTPGGFWKAVGSVDCVLDIGAGDSFADIYGPKRFGFMWLTKMMAIARKVPLVLSPQTIGPFTGKVYRALASVAMGRSTAVLARDQQSLDFTLALAPQAKAALSVDVAFVLPFEDRSTERRGPKLRIGVNASGLLFHQAETGTNRFGLGYDYARFTRDLLTRLCARDDVEVHLVPHATSNGDPTDDDGRLADRLVAEFPKAVRVPNFTGPSEAKSYISSLDFLVAGRMHACIGAFSSGTPVVPVAYSRKFSGLFGLLDYDHVLPMTITDPAAAVDFVFQGLSKRTTLSDDAAQGMKKVQSLLDVYRSALKDVFMQALRNRGAKSQA</sequence>
<proteinExistence type="predicted"/>
<feature type="domain" description="Polysaccharide pyruvyl transferase" evidence="1">
    <location>
        <begin position="98"/>
        <end position="339"/>
    </location>
</feature>
<gene>
    <name evidence="2" type="ORF">ACFOKF_08110</name>
</gene>
<evidence type="ECO:0000259" key="1">
    <source>
        <dbReference type="Pfam" id="PF04230"/>
    </source>
</evidence>
<dbReference type="GO" id="GO:0016740">
    <property type="term" value="F:transferase activity"/>
    <property type="evidence" value="ECO:0007669"/>
    <property type="project" value="UniProtKB-KW"/>
</dbReference>
<dbReference type="Proteomes" id="UP001595681">
    <property type="component" value="Unassembled WGS sequence"/>
</dbReference>
<name>A0ABV7NDT0_9SPHN</name>
<protein>
    <submittedName>
        <fullName evidence="2">Polysaccharide pyruvyl transferase family protein</fullName>
    </submittedName>
</protein>
<keyword evidence="3" id="KW-1185">Reference proteome</keyword>
<dbReference type="RefSeq" id="WP_380794794.1">
    <property type="nucleotide sequence ID" value="NZ_JBHRVU010000004.1"/>
</dbReference>
<evidence type="ECO:0000313" key="2">
    <source>
        <dbReference type="EMBL" id="MFC3441160.1"/>
    </source>
</evidence>